<evidence type="ECO:0000313" key="7">
    <source>
        <dbReference type="Proteomes" id="UP000612362"/>
    </source>
</evidence>
<keyword evidence="1 3" id="KW-0597">Phosphoprotein</keyword>
<name>A0A8J3HX17_9CHLR</name>
<dbReference type="PRINTS" id="PR00038">
    <property type="entry name" value="HTHLUXR"/>
</dbReference>
<feature type="domain" description="HTH luxR-type" evidence="4">
    <location>
        <begin position="140"/>
        <end position="205"/>
    </location>
</feature>
<evidence type="ECO:0000256" key="2">
    <source>
        <dbReference type="ARBA" id="ARBA00023125"/>
    </source>
</evidence>
<evidence type="ECO:0000259" key="4">
    <source>
        <dbReference type="PROSITE" id="PS50043"/>
    </source>
</evidence>
<keyword evidence="2 6" id="KW-0238">DNA-binding</keyword>
<evidence type="ECO:0000259" key="5">
    <source>
        <dbReference type="PROSITE" id="PS50110"/>
    </source>
</evidence>
<dbReference type="InterPro" id="IPR058245">
    <property type="entry name" value="NreC/VraR/RcsB-like_REC"/>
</dbReference>
<dbReference type="SUPFAM" id="SSF52172">
    <property type="entry name" value="CheY-like"/>
    <property type="match status" value="1"/>
</dbReference>
<dbReference type="GO" id="GO:0003677">
    <property type="term" value="F:DNA binding"/>
    <property type="evidence" value="ECO:0007669"/>
    <property type="project" value="UniProtKB-KW"/>
</dbReference>
<dbReference type="PANTHER" id="PTHR43214:SF43">
    <property type="entry name" value="TWO-COMPONENT RESPONSE REGULATOR"/>
    <property type="match status" value="1"/>
</dbReference>
<organism evidence="6 7">
    <name type="scientific">Ktedonospora formicarum</name>
    <dbReference type="NCBI Taxonomy" id="2778364"/>
    <lineage>
        <taxon>Bacteria</taxon>
        <taxon>Bacillati</taxon>
        <taxon>Chloroflexota</taxon>
        <taxon>Ktedonobacteria</taxon>
        <taxon>Ktedonobacterales</taxon>
        <taxon>Ktedonobacteraceae</taxon>
        <taxon>Ktedonospora</taxon>
    </lineage>
</organism>
<dbReference type="Pfam" id="PF00072">
    <property type="entry name" value="Response_reg"/>
    <property type="match status" value="1"/>
</dbReference>
<protein>
    <submittedName>
        <fullName evidence="6">DNA-binding response regulator</fullName>
    </submittedName>
</protein>
<dbReference type="GO" id="GO:0000160">
    <property type="term" value="P:phosphorelay signal transduction system"/>
    <property type="evidence" value="ECO:0007669"/>
    <property type="project" value="InterPro"/>
</dbReference>
<evidence type="ECO:0000256" key="3">
    <source>
        <dbReference type="PROSITE-ProRule" id="PRU00169"/>
    </source>
</evidence>
<dbReference type="AlphaFoldDB" id="A0A8J3HX17"/>
<dbReference type="PROSITE" id="PS50110">
    <property type="entry name" value="RESPONSE_REGULATORY"/>
    <property type="match status" value="1"/>
</dbReference>
<gene>
    <name evidence="6" type="ORF">KSX_06060</name>
</gene>
<dbReference type="SUPFAM" id="SSF46894">
    <property type="entry name" value="C-terminal effector domain of the bipartite response regulators"/>
    <property type="match status" value="1"/>
</dbReference>
<dbReference type="Proteomes" id="UP000612362">
    <property type="component" value="Unassembled WGS sequence"/>
</dbReference>
<dbReference type="PROSITE" id="PS00622">
    <property type="entry name" value="HTH_LUXR_1"/>
    <property type="match status" value="1"/>
</dbReference>
<dbReference type="Pfam" id="PF00196">
    <property type="entry name" value="GerE"/>
    <property type="match status" value="1"/>
</dbReference>
<evidence type="ECO:0000313" key="6">
    <source>
        <dbReference type="EMBL" id="GHO42443.1"/>
    </source>
</evidence>
<proteinExistence type="predicted"/>
<accession>A0A8J3HX17</accession>
<feature type="modified residue" description="4-aspartylphosphate" evidence="3">
    <location>
        <position position="55"/>
    </location>
</feature>
<reference evidence="6" key="1">
    <citation type="submission" date="2020-10" db="EMBL/GenBank/DDBJ databases">
        <title>Taxonomic study of unclassified bacteria belonging to the class Ktedonobacteria.</title>
        <authorList>
            <person name="Yabe S."/>
            <person name="Wang C.M."/>
            <person name="Zheng Y."/>
            <person name="Sakai Y."/>
            <person name="Cavaletti L."/>
            <person name="Monciardini P."/>
            <person name="Donadio S."/>
        </authorList>
    </citation>
    <scope>NUCLEOTIDE SEQUENCE</scope>
    <source>
        <strain evidence="6">SOSP1-1</strain>
    </source>
</reference>
<comment type="caution">
    <text evidence="6">The sequence shown here is derived from an EMBL/GenBank/DDBJ whole genome shotgun (WGS) entry which is preliminary data.</text>
</comment>
<dbReference type="GO" id="GO:0006355">
    <property type="term" value="P:regulation of DNA-templated transcription"/>
    <property type="evidence" value="ECO:0007669"/>
    <property type="project" value="InterPro"/>
</dbReference>
<dbReference type="CDD" id="cd17535">
    <property type="entry name" value="REC_NarL-like"/>
    <property type="match status" value="1"/>
</dbReference>
<feature type="domain" description="Response regulatory" evidence="5">
    <location>
        <begin position="4"/>
        <end position="120"/>
    </location>
</feature>
<keyword evidence="7" id="KW-1185">Reference proteome</keyword>
<dbReference type="CDD" id="cd06170">
    <property type="entry name" value="LuxR_C_like"/>
    <property type="match status" value="1"/>
</dbReference>
<dbReference type="SMART" id="SM00421">
    <property type="entry name" value="HTH_LUXR"/>
    <property type="match status" value="1"/>
</dbReference>
<evidence type="ECO:0000256" key="1">
    <source>
        <dbReference type="ARBA" id="ARBA00022553"/>
    </source>
</evidence>
<dbReference type="InterPro" id="IPR016032">
    <property type="entry name" value="Sig_transdc_resp-reg_C-effctor"/>
</dbReference>
<dbReference type="RefSeq" id="WP_236030973.1">
    <property type="nucleotide sequence ID" value="NZ_BNJF01000001.1"/>
</dbReference>
<dbReference type="InterPro" id="IPR001789">
    <property type="entry name" value="Sig_transdc_resp-reg_receiver"/>
</dbReference>
<dbReference type="PROSITE" id="PS50043">
    <property type="entry name" value="HTH_LUXR_2"/>
    <property type="match status" value="1"/>
</dbReference>
<dbReference type="InterPro" id="IPR039420">
    <property type="entry name" value="WalR-like"/>
</dbReference>
<dbReference type="PANTHER" id="PTHR43214">
    <property type="entry name" value="TWO-COMPONENT RESPONSE REGULATOR"/>
    <property type="match status" value="1"/>
</dbReference>
<sequence length="222" mass="24182">MVIRVLIADDHSVVREGLRMFLSRDPEIAIVGEAEDGEEAVRQAMEMRPDVVLMDVLMPVMDGIAATAALRRALPETEIIALTSVLEGATVVDAIKAGAIGYLLKDTQAQELRKVIKEAASGQVHLSPKVSASLVRQVQALPPAESLTEREKDVLCLLAQGKANKEIANHLQIVEDTVKVHVRHILAKLHVQSRTQAVLCALHLGLVVLDTKNQPEKKARPQ</sequence>
<dbReference type="InterPro" id="IPR011006">
    <property type="entry name" value="CheY-like_superfamily"/>
</dbReference>
<dbReference type="SMART" id="SM00448">
    <property type="entry name" value="REC"/>
    <property type="match status" value="1"/>
</dbReference>
<dbReference type="EMBL" id="BNJF01000001">
    <property type="protein sequence ID" value="GHO42443.1"/>
    <property type="molecule type" value="Genomic_DNA"/>
</dbReference>
<dbReference type="Gene3D" id="3.40.50.2300">
    <property type="match status" value="1"/>
</dbReference>
<dbReference type="InterPro" id="IPR000792">
    <property type="entry name" value="Tscrpt_reg_LuxR_C"/>
</dbReference>